<feature type="region of interest" description="Disordered" evidence="1">
    <location>
        <begin position="344"/>
        <end position="363"/>
    </location>
</feature>
<dbReference type="InParanoid" id="G4TYB1"/>
<dbReference type="EMBL" id="CAFZ01000689">
    <property type="protein sequence ID" value="CCA76304.1"/>
    <property type="molecule type" value="Genomic_DNA"/>
</dbReference>
<keyword evidence="3" id="KW-1185">Reference proteome</keyword>
<comment type="caution">
    <text evidence="2">The sequence shown here is derived from an EMBL/GenBank/DDBJ whole genome shotgun (WGS) entry which is preliminary data.</text>
</comment>
<dbReference type="HOGENOM" id="CLU_534304_0_0_1"/>
<feature type="region of interest" description="Disordered" evidence="1">
    <location>
        <begin position="79"/>
        <end position="108"/>
    </location>
</feature>
<feature type="region of interest" description="Disordered" evidence="1">
    <location>
        <begin position="1"/>
        <end position="25"/>
    </location>
</feature>
<name>G4TYB1_SERID</name>
<dbReference type="Proteomes" id="UP000007148">
    <property type="component" value="Unassembled WGS sequence"/>
</dbReference>
<evidence type="ECO:0000313" key="2">
    <source>
        <dbReference type="EMBL" id="CCA76304.1"/>
    </source>
</evidence>
<gene>
    <name evidence="2" type="ORF">PIIN_10299</name>
</gene>
<evidence type="ECO:0000256" key="1">
    <source>
        <dbReference type="SAM" id="MobiDB-lite"/>
    </source>
</evidence>
<organism evidence="2 3">
    <name type="scientific">Serendipita indica (strain DSM 11827)</name>
    <name type="common">Root endophyte fungus</name>
    <name type="synonym">Piriformospora indica</name>
    <dbReference type="NCBI Taxonomy" id="1109443"/>
    <lineage>
        <taxon>Eukaryota</taxon>
        <taxon>Fungi</taxon>
        <taxon>Dikarya</taxon>
        <taxon>Basidiomycota</taxon>
        <taxon>Agaricomycotina</taxon>
        <taxon>Agaricomycetes</taxon>
        <taxon>Sebacinales</taxon>
        <taxon>Serendipitaceae</taxon>
        <taxon>Serendipita</taxon>
    </lineage>
</organism>
<proteinExistence type="predicted"/>
<dbReference type="AlphaFoldDB" id="G4TYB1"/>
<protein>
    <submittedName>
        <fullName evidence="2">Uncharacterized protein</fullName>
    </submittedName>
</protein>
<feature type="compositionally biased region" description="Basic and acidic residues" evidence="1">
    <location>
        <begin position="82"/>
        <end position="100"/>
    </location>
</feature>
<feature type="region of interest" description="Disordered" evidence="1">
    <location>
        <begin position="217"/>
        <end position="242"/>
    </location>
</feature>
<accession>G4TYB1</accession>
<reference evidence="2 3" key="1">
    <citation type="journal article" date="2011" name="PLoS Pathog.">
        <title>Endophytic Life Strategies Decoded by Genome and Transcriptome Analyses of the Mutualistic Root Symbiont Piriformospora indica.</title>
        <authorList>
            <person name="Zuccaro A."/>
            <person name="Lahrmann U."/>
            <person name="Guldener U."/>
            <person name="Langen G."/>
            <person name="Pfiffi S."/>
            <person name="Biedenkopf D."/>
            <person name="Wong P."/>
            <person name="Samans B."/>
            <person name="Grimm C."/>
            <person name="Basiewicz M."/>
            <person name="Murat C."/>
            <person name="Martin F."/>
            <person name="Kogel K.H."/>
        </authorList>
    </citation>
    <scope>NUCLEOTIDE SEQUENCE [LARGE SCALE GENOMIC DNA]</scope>
    <source>
        <strain evidence="2 3">DSM 11827</strain>
    </source>
</reference>
<sequence>MGKNQPKNNRVEDADHIPTSTRPRRGILALVYLPNQTAHPTRSTTRKHTQEAVGSIESTLESFNLPRVTLKVQSASAGAKKSNIEDNHQVGPPKNEDIHPKSAFPGVSANKQTCIKPLTAEHDWNKVERSISGDILNSDAESAVLPALNLEDSEEVEELSSGSYSNNEVGSDAPDDHYATGSESDLDAIRERFAKCRLVETNVNGVVVMHASPMPKATVGKRKGKKEGNPVAKQADEDKSEQRASAWSFDEFGDVCQNVADVLCCGVQGLTLSYKIEVDKQQKKWHKLDDKMDWEDIVTFGTKYRLEQAQKKRDVDVWCVSIKDASISSAAKGKAKAAGSAKATVVPERATTPAGPPLHQVPNDSLKCDKHGGARCWIPGLSEASLLQKYSLQQPVHIHITDSEVRKWVSEMNAGNASRNGPGSMLGQEIIKRFASTTQEKIFLKKQESMLSHPHIPGTPSKFDFKLPTAPTPFPDRTFTNIKDNSTMESSSHLKKLKLYFTSLTPWLKA</sequence>
<evidence type="ECO:0000313" key="3">
    <source>
        <dbReference type="Proteomes" id="UP000007148"/>
    </source>
</evidence>
<feature type="region of interest" description="Disordered" evidence="1">
    <location>
        <begin position="151"/>
        <end position="181"/>
    </location>
</feature>